<evidence type="ECO:0000256" key="12">
    <source>
        <dbReference type="ARBA" id="ARBA00037975"/>
    </source>
</evidence>
<keyword evidence="5" id="KW-0349">Heme</keyword>
<dbReference type="InterPro" id="IPR016174">
    <property type="entry name" value="Di-haem_cyt_TM"/>
</dbReference>
<evidence type="ECO:0000256" key="10">
    <source>
        <dbReference type="ARBA" id="ARBA00023004"/>
    </source>
</evidence>
<dbReference type="Proteomes" id="UP001595724">
    <property type="component" value="Unassembled WGS sequence"/>
</dbReference>
<organism evidence="15 16">
    <name type="scientific">Luteimonas notoginsengisoli</name>
    <dbReference type="NCBI Taxonomy" id="1578200"/>
    <lineage>
        <taxon>Bacteria</taxon>
        <taxon>Pseudomonadati</taxon>
        <taxon>Pseudomonadota</taxon>
        <taxon>Gammaproteobacteria</taxon>
        <taxon>Lysobacterales</taxon>
        <taxon>Lysobacteraceae</taxon>
        <taxon>Luteimonas</taxon>
    </lineage>
</organism>
<evidence type="ECO:0000256" key="6">
    <source>
        <dbReference type="ARBA" id="ARBA00022692"/>
    </source>
</evidence>
<dbReference type="PANTHER" id="PTHR30529:SF6">
    <property type="entry name" value="BLL0291 PROTEIN"/>
    <property type="match status" value="1"/>
</dbReference>
<dbReference type="EMBL" id="JBHRYF010000008">
    <property type="protein sequence ID" value="MFC3660105.1"/>
    <property type="molecule type" value="Genomic_DNA"/>
</dbReference>
<keyword evidence="16" id="KW-1185">Reference proteome</keyword>
<feature type="domain" description="Cytochrome b561 bacterial/Ni-hydrogenase" evidence="14">
    <location>
        <begin position="7"/>
        <end position="176"/>
    </location>
</feature>
<feature type="transmembrane region" description="Helical" evidence="13">
    <location>
        <begin position="91"/>
        <end position="113"/>
    </location>
</feature>
<keyword evidence="9 13" id="KW-1133">Transmembrane helix</keyword>
<evidence type="ECO:0000313" key="15">
    <source>
        <dbReference type="EMBL" id="MFC3660105.1"/>
    </source>
</evidence>
<keyword evidence="7" id="KW-0479">Metal-binding</keyword>
<keyword evidence="11 13" id="KW-0472">Membrane</keyword>
<evidence type="ECO:0000256" key="7">
    <source>
        <dbReference type="ARBA" id="ARBA00022723"/>
    </source>
</evidence>
<protein>
    <submittedName>
        <fullName evidence="15">Cytochrome b</fullName>
    </submittedName>
</protein>
<evidence type="ECO:0000256" key="11">
    <source>
        <dbReference type="ARBA" id="ARBA00023136"/>
    </source>
</evidence>
<dbReference type="PANTHER" id="PTHR30529">
    <property type="entry name" value="CYTOCHROME B561"/>
    <property type="match status" value="1"/>
</dbReference>
<feature type="transmembrane region" description="Helical" evidence="13">
    <location>
        <begin position="40"/>
        <end position="65"/>
    </location>
</feature>
<comment type="caution">
    <text evidence="15">The sequence shown here is derived from an EMBL/GenBank/DDBJ whole genome shotgun (WGS) entry which is preliminary data.</text>
</comment>
<dbReference type="Pfam" id="PF01292">
    <property type="entry name" value="Ni_hydr_CYTB"/>
    <property type="match status" value="1"/>
</dbReference>
<evidence type="ECO:0000256" key="13">
    <source>
        <dbReference type="SAM" id="Phobius"/>
    </source>
</evidence>
<name>A0ABV7USY7_9GAMM</name>
<reference evidence="16" key="1">
    <citation type="journal article" date="2019" name="Int. J. Syst. Evol. Microbiol.">
        <title>The Global Catalogue of Microorganisms (GCM) 10K type strain sequencing project: providing services to taxonomists for standard genome sequencing and annotation.</title>
        <authorList>
            <consortium name="The Broad Institute Genomics Platform"/>
            <consortium name="The Broad Institute Genome Sequencing Center for Infectious Disease"/>
            <person name="Wu L."/>
            <person name="Ma J."/>
        </authorList>
    </citation>
    <scope>NUCLEOTIDE SEQUENCE [LARGE SCALE GENOMIC DNA]</scope>
    <source>
        <strain evidence="16">KCTC 42211</strain>
    </source>
</reference>
<dbReference type="InterPro" id="IPR011577">
    <property type="entry name" value="Cyt_b561_bac/Ni-Hgenase"/>
</dbReference>
<evidence type="ECO:0000256" key="3">
    <source>
        <dbReference type="ARBA" id="ARBA00022448"/>
    </source>
</evidence>
<accession>A0ABV7USY7</accession>
<dbReference type="SUPFAM" id="SSF81342">
    <property type="entry name" value="Transmembrane di-heme cytochromes"/>
    <property type="match status" value="1"/>
</dbReference>
<evidence type="ECO:0000256" key="5">
    <source>
        <dbReference type="ARBA" id="ARBA00022617"/>
    </source>
</evidence>
<keyword evidence="6 13" id="KW-0812">Transmembrane</keyword>
<dbReference type="Gene3D" id="1.20.950.20">
    <property type="entry name" value="Transmembrane di-heme cytochromes, Chain C"/>
    <property type="match status" value="1"/>
</dbReference>
<comment type="similarity">
    <text evidence="12">Belongs to the cytochrome b561 family.</text>
</comment>
<keyword evidence="3" id="KW-0813">Transport</keyword>
<feature type="transmembrane region" description="Helical" evidence="13">
    <location>
        <begin position="12"/>
        <end position="34"/>
    </location>
</feature>
<evidence type="ECO:0000256" key="8">
    <source>
        <dbReference type="ARBA" id="ARBA00022982"/>
    </source>
</evidence>
<evidence type="ECO:0000313" key="16">
    <source>
        <dbReference type="Proteomes" id="UP001595724"/>
    </source>
</evidence>
<keyword evidence="10" id="KW-0408">Iron</keyword>
<dbReference type="InterPro" id="IPR052168">
    <property type="entry name" value="Cytochrome_b561_oxidase"/>
</dbReference>
<keyword evidence="8" id="KW-0249">Electron transport</keyword>
<gene>
    <name evidence="15" type="ORF">ACFOM9_08520</name>
</gene>
<evidence type="ECO:0000256" key="9">
    <source>
        <dbReference type="ARBA" id="ARBA00022989"/>
    </source>
</evidence>
<proteinExistence type="inferred from homology"/>
<comment type="cofactor">
    <cofactor evidence="1">
        <name>heme b</name>
        <dbReference type="ChEBI" id="CHEBI:60344"/>
    </cofactor>
</comment>
<feature type="transmembrane region" description="Helical" evidence="13">
    <location>
        <begin position="143"/>
        <end position="165"/>
    </location>
</feature>
<evidence type="ECO:0000256" key="4">
    <source>
        <dbReference type="ARBA" id="ARBA00022475"/>
    </source>
</evidence>
<sequence>MSRPTLRFHPSARLLHWLMAPLVLAMLFIGIGMLSTTSSAYALLLAIHKPLGATILALVLVRIVVRLRHRAPPLPADLPRVQRSAATASHWLLYALMLLMPLSGWAMLSAAGYPVVLFTGIQLRPIAPHDAALFAWLRGAHHWLALLLFATFLLHLAAALFHGLVRRDGVLASMAPWLRRRRRRD</sequence>
<comment type="subcellular location">
    <subcellularLocation>
        <location evidence="2">Cell membrane</location>
        <topology evidence="2">Multi-pass membrane protein</topology>
    </subcellularLocation>
</comment>
<evidence type="ECO:0000256" key="2">
    <source>
        <dbReference type="ARBA" id="ARBA00004651"/>
    </source>
</evidence>
<keyword evidence="4" id="KW-1003">Cell membrane</keyword>
<evidence type="ECO:0000256" key="1">
    <source>
        <dbReference type="ARBA" id="ARBA00001970"/>
    </source>
</evidence>
<evidence type="ECO:0000259" key="14">
    <source>
        <dbReference type="Pfam" id="PF01292"/>
    </source>
</evidence>
<dbReference type="RefSeq" id="WP_386708962.1">
    <property type="nucleotide sequence ID" value="NZ_JBHRYF010000008.1"/>
</dbReference>